<name>A0A5C5FVB7_9BASI</name>
<evidence type="ECO:0000259" key="9">
    <source>
        <dbReference type="Pfam" id="PF16854"/>
    </source>
</evidence>
<dbReference type="STRING" id="5288.A0A5C5FVB7"/>
<dbReference type="InterPro" id="IPR039766">
    <property type="entry name" value="Vps53"/>
</dbReference>
<dbReference type="GO" id="GO:0010008">
    <property type="term" value="C:endosome membrane"/>
    <property type="evidence" value="ECO:0007669"/>
    <property type="project" value="UniProtKB-SubCell"/>
</dbReference>
<keyword evidence="5" id="KW-0333">Golgi apparatus</keyword>
<dbReference type="Pfam" id="PF04100">
    <property type="entry name" value="Vps53_N"/>
    <property type="match status" value="1"/>
</dbReference>
<keyword evidence="4" id="KW-0967">Endosome</keyword>
<evidence type="ECO:0000256" key="4">
    <source>
        <dbReference type="ARBA" id="ARBA00022753"/>
    </source>
</evidence>
<dbReference type="PANTHER" id="PTHR12820:SF0">
    <property type="entry name" value="VACUOLAR PROTEIN SORTING-ASSOCIATED PROTEIN 53 HOMOLOG"/>
    <property type="match status" value="1"/>
</dbReference>
<comment type="caution">
    <text evidence="10">The sequence shown here is derived from an EMBL/GenBank/DDBJ whole genome shotgun (WGS) entry which is preliminary data.</text>
</comment>
<evidence type="ECO:0000256" key="3">
    <source>
        <dbReference type="ARBA" id="ARBA00008628"/>
    </source>
</evidence>
<evidence type="ECO:0000256" key="5">
    <source>
        <dbReference type="ARBA" id="ARBA00023034"/>
    </source>
</evidence>
<dbReference type="GO" id="GO:0005829">
    <property type="term" value="C:cytosol"/>
    <property type="evidence" value="ECO:0007669"/>
    <property type="project" value="GOC"/>
</dbReference>
<sequence>MSTPTIALPPRAAHEPPEPLPELPPQLLLTLLTNKAAPDHDRDALDAFVLSGGAGSGGDSTGGVQVEDVLNELLPDEASLAQAPLVGLLLRAKIQTIREEVEALTKLLETDQDPRRLGELQELIGDLFSQVTAIRDAATESEVVVRDITRDIQSLDLAKRNLVASMNALKRFQMLVNAFDQLTRLAKSRRYRETAQALAAVKELSAYFKTFSSVERVSAVSRGVVEVQNVLKGQVMREFEEAFSSEAARVGKDAQLAEACLVVHALGDEARNALLKWYSLLLLRDYRRIFGSASEAGQLDNITRRFAWFRRVLKTHEDENGAVFPAEWKVGAVLAGGFSEVTKNDLKSVLSKSSSSLNVGLLLESIAQTDDFEREMARKYSMPFEDVLQLSQITYGVNDPSALITSVFEPYLGVFVDAQDKTLSEMMQSFTSSRISISPSDNPSAVLPSSTELFYFYREALERCAKLSTRQPLLDLCKVYRKWLKTYAENVLTAALIKFDRKSSEGRPNMQELHTACLVLNTAEYCLETAAQLEERLQERIHPDFRDRVSLEAEKDLFTGTASAALLAILRELEFTAEPCFASMARSPWRDAEYVSSESVYVGELTRALETVVGVVREGVEQKKYVRSACDKIVGLLLAKFTQTIVKTRPITQTGAEQILLDLQGLKHCLLHLVIAPGDTAPIPTSYSRYVSRNVQNIDTLLKVIMSPEEPAEDFVKHYLLLIPCQSFSDFQKVLELKGVRRVDQNNLLDIFLAKTSTATGLSDTSFLTSLDMDPGSNSLTSPSASGLASPTSAGPNLGLFGGFGAAASSLPMLPGGGGSRDGSRAGTPGPNRGGDGGAKEERAFARLGARLGTRFFGGGGGGGGGGGQS</sequence>
<evidence type="ECO:0000256" key="6">
    <source>
        <dbReference type="ARBA" id="ARBA00023136"/>
    </source>
</evidence>
<feature type="domain" description="Vps53 N-terminal" evidence="8">
    <location>
        <begin position="68"/>
        <end position="432"/>
    </location>
</feature>
<dbReference type="AlphaFoldDB" id="A0A5C5FVB7"/>
<dbReference type="InterPro" id="IPR007234">
    <property type="entry name" value="Vps53_N"/>
</dbReference>
<accession>A0A5C5FVB7</accession>
<keyword evidence="11" id="KW-1185">Reference proteome</keyword>
<evidence type="ECO:0000313" key="11">
    <source>
        <dbReference type="Proteomes" id="UP000311382"/>
    </source>
</evidence>
<gene>
    <name evidence="10" type="ORF">DMC30DRAFT_240770</name>
</gene>
<comment type="similarity">
    <text evidence="3">Belongs to the VPS53 family.</text>
</comment>
<dbReference type="GO" id="GO:0000938">
    <property type="term" value="C:GARP complex"/>
    <property type="evidence" value="ECO:0007669"/>
    <property type="project" value="InterPro"/>
</dbReference>
<protein>
    <submittedName>
        <fullName evidence="10">GARP complex subunit Vps53</fullName>
    </submittedName>
</protein>
<reference evidence="10 11" key="1">
    <citation type="submission" date="2019-03" db="EMBL/GenBank/DDBJ databases">
        <title>Rhodosporidium diobovatum UCD-FST 08-225 genome sequencing, assembly, and annotation.</title>
        <authorList>
            <person name="Fakankun I.U."/>
            <person name="Fristensky B."/>
            <person name="Levin D.B."/>
        </authorList>
    </citation>
    <scope>NUCLEOTIDE SEQUENCE [LARGE SCALE GENOMIC DNA]</scope>
    <source>
        <strain evidence="10 11">UCD-FST 08-225</strain>
    </source>
</reference>
<evidence type="ECO:0000256" key="1">
    <source>
        <dbReference type="ARBA" id="ARBA00004150"/>
    </source>
</evidence>
<feature type="region of interest" description="Disordered" evidence="7">
    <location>
        <begin position="1"/>
        <end position="23"/>
    </location>
</feature>
<evidence type="ECO:0000256" key="2">
    <source>
        <dbReference type="ARBA" id="ARBA00004481"/>
    </source>
</evidence>
<proteinExistence type="inferred from homology"/>
<dbReference type="InterPro" id="IPR038260">
    <property type="entry name" value="Vps53_C_sf"/>
</dbReference>
<dbReference type="Gene3D" id="1.10.357.110">
    <property type="entry name" value="Vacuolar protein sorting-associated protein 53, C-terminus"/>
    <property type="match status" value="1"/>
</dbReference>
<feature type="domain" description="Vps53 C-terminal" evidence="9">
    <location>
        <begin position="657"/>
        <end position="740"/>
    </location>
</feature>
<dbReference type="GO" id="GO:0042147">
    <property type="term" value="P:retrograde transport, endosome to Golgi"/>
    <property type="evidence" value="ECO:0007669"/>
    <property type="project" value="InterPro"/>
</dbReference>
<dbReference type="Pfam" id="PF16854">
    <property type="entry name" value="VPS53_C"/>
    <property type="match status" value="1"/>
</dbReference>
<evidence type="ECO:0000259" key="8">
    <source>
        <dbReference type="Pfam" id="PF04100"/>
    </source>
</evidence>
<evidence type="ECO:0000313" key="10">
    <source>
        <dbReference type="EMBL" id="TNY20670.1"/>
    </source>
</evidence>
<dbReference type="InterPro" id="IPR031745">
    <property type="entry name" value="Vps53_C"/>
</dbReference>
<feature type="region of interest" description="Disordered" evidence="7">
    <location>
        <begin position="812"/>
        <end position="843"/>
    </location>
</feature>
<comment type="subcellular location">
    <subcellularLocation>
        <location evidence="2">Endosome membrane</location>
        <topology evidence="2">Peripheral membrane protein</topology>
    </subcellularLocation>
    <subcellularLocation>
        <location evidence="1">Golgi apparatus</location>
        <location evidence="1">trans-Golgi network membrane</location>
        <topology evidence="1">Peripheral membrane protein</topology>
    </subcellularLocation>
</comment>
<dbReference type="EMBL" id="SOZI01000060">
    <property type="protein sequence ID" value="TNY20670.1"/>
    <property type="molecule type" value="Genomic_DNA"/>
</dbReference>
<dbReference type="Proteomes" id="UP000311382">
    <property type="component" value="Unassembled WGS sequence"/>
</dbReference>
<dbReference type="PANTHER" id="PTHR12820">
    <property type="entry name" value="VACUOLAR SORTING PROTEIN 53"/>
    <property type="match status" value="1"/>
</dbReference>
<keyword evidence="6" id="KW-0472">Membrane</keyword>
<organism evidence="10 11">
    <name type="scientific">Rhodotorula diobovata</name>
    <dbReference type="NCBI Taxonomy" id="5288"/>
    <lineage>
        <taxon>Eukaryota</taxon>
        <taxon>Fungi</taxon>
        <taxon>Dikarya</taxon>
        <taxon>Basidiomycota</taxon>
        <taxon>Pucciniomycotina</taxon>
        <taxon>Microbotryomycetes</taxon>
        <taxon>Sporidiobolales</taxon>
        <taxon>Sporidiobolaceae</taxon>
        <taxon>Rhodotorula</taxon>
    </lineage>
</organism>
<evidence type="ECO:0000256" key="7">
    <source>
        <dbReference type="SAM" id="MobiDB-lite"/>
    </source>
</evidence>
<dbReference type="OrthoDB" id="10261632at2759"/>